<keyword evidence="2" id="KW-1185">Reference proteome</keyword>
<evidence type="ECO:0000313" key="1">
    <source>
        <dbReference type="EMBL" id="OPJ82322.1"/>
    </source>
</evidence>
<accession>A0A1V4KCZ9</accession>
<protein>
    <submittedName>
        <fullName evidence="1">Uncharacterized protein</fullName>
    </submittedName>
</protein>
<dbReference type="EMBL" id="LSYS01003700">
    <property type="protein sequence ID" value="OPJ82322.1"/>
    <property type="molecule type" value="Genomic_DNA"/>
</dbReference>
<reference evidence="1 2" key="1">
    <citation type="submission" date="2016-02" db="EMBL/GenBank/DDBJ databases">
        <title>Band-tailed pigeon sequencing and assembly.</title>
        <authorList>
            <person name="Soares A.E."/>
            <person name="Novak B.J."/>
            <person name="Rice E.S."/>
            <person name="O'Connell B."/>
            <person name="Chang D."/>
            <person name="Weber S."/>
            <person name="Shapiro B."/>
        </authorList>
    </citation>
    <scope>NUCLEOTIDE SEQUENCE [LARGE SCALE GENOMIC DNA]</scope>
    <source>
        <strain evidence="1">BTP2013</strain>
        <tissue evidence="1">Blood</tissue>
    </source>
</reference>
<proteinExistence type="predicted"/>
<organism evidence="1 2">
    <name type="scientific">Patagioenas fasciata monilis</name>
    <dbReference type="NCBI Taxonomy" id="372326"/>
    <lineage>
        <taxon>Eukaryota</taxon>
        <taxon>Metazoa</taxon>
        <taxon>Chordata</taxon>
        <taxon>Craniata</taxon>
        <taxon>Vertebrata</taxon>
        <taxon>Euteleostomi</taxon>
        <taxon>Archelosauria</taxon>
        <taxon>Archosauria</taxon>
        <taxon>Dinosauria</taxon>
        <taxon>Saurischia</taxon>
        <taxon>Theropoda</taxon>
        <taxon>Coelurosauria</taxon>
        <taxon>Aves</taxon>
        <taxon>Neognathae</taxon>
        <taxon>Neoaves</taxon>
        <taxon>Columbimorphae</taxon>
        <taxon>Columbiformes</taxon>
        <taxon>Columbidae</taxon>
        <taxon>Patagioenas</taxon>
    </lineage>
</organism>
<gene>
    <name evidence="1" type="ORF">AV530_014100</name>
</gene>
<name>A0A1V4KCZ9_PATFA</name>
<evidence type="ECO:0000313" key="2">
    <source>
        <dbReference type="Proteomes" id="UP000190648"/>
    </source>
</evidence>
<sequence length="101" mass="11686">MLTLFLIQFEETAEEIQNKDLLCRACYGNIHWGSAGCCMKTGCPASERMVEMHDRVPPDPWTPHGNSQLMQPTQRGLLSRKVNIQQARRKDAFIFLYRCQK</sequence>
<comment type="caution">
    <text evidence="1">The sequence shown here is derived from an EMBL/GenBank/DDBJ whole genome shotgun (WGS) entry which is preliminary data.</text>
</comment>
<dbReference type="Proteomes" id="UP000190648">
    <property type="component" value="Unassembled WGS sequence"/>
</dbReference>
<dbReference type="AlphaFoldDB" id="A0A1V4KCZ9"/>